<dbReference type="GO" id="GO:0005524">
    <property type="term" value="F:ATP binding"/>
    <property type="evidence" value="ECO:0007669"/>
    <property type="project" value="InterPro"/>
</dbReference>
<dbReference type="FunFam" id="3.80.10.10:FF:000561">
    <property type="entry name" value="Probable LRR receptor-like serine/threonine-protein kinase At2g16250"/>
    <property type="match status" value="1"/>
</dbReference>
<dbReference type="SUPFAM" id="SSF56112">
    <property type="entry name" value="Protein kinase-like (PK-like)"/>
    <property type="match status" value="1"/>
</dbReference>
<evidence type="ECO:0000256" key="1">
    <source>
        <dbReference type="ARBA" id="ARBA00004162"/>
    </source>
</evidence>
<dbReference type="AlphaFoldDB" id="A0AAD8LEA9"/>
<dbReference type="FunFam" id="3.30.200.20:FF:000433">
    <property type="entry name" value="Predicted protein"/>
    <property type="match status" value="1"/>
</dbReference>
<gene>
    <name evidence="15" type="ORF">QVD17_05674</name>
</gene>
<name>A0AAD8LEA9_TARER</name>
<dbReference type="EMBL" id="JAUHHV010000001">
    <property type="protein sequence ID" value="KAK1439852.1"/>
    <property type="molecule type" value="Genomic_DNA"/>
</dbReference>
<dbReference type="Gene3D" id="3.80.10.10">
    <property type="entry name" value="Ribonuclease Inhibitor"/>
    <property type="match status" value="3"/>
</dbReference>
<dbReference type="InterPro" id="IPR011009">
    <property type="entry name" value="Kinase-like_dom_sf"/>
</dbReference>
<keyword evidence="4 12" id="KW-0812">Transmembrane</keyword>
<evidence type="ECO:0000256" key="6">
    <source>
        <dbReference type="ARBA" id="ARBA00022737"/>
    </source>
</evidence>
<dbReference type="FunFam" id="3.80.10.10:FF:000383">
    <property type="entry name" value="Leucine-rich repeat receptor protein kinase EMS1"/>
    <property type="match status" value="1"/>
</dbReference>
<sequence>MMMMIQMGINNNKFVIFLLLSLLFNTTFQQQPPPPQSPSALFRFRAERAALLQLRSSLGLRSKQWPIKSNPCVNWVGISCQNGSVIGINISGFKRTRIGNKNPQFAVDSLANLTNLVSFNASRFVLPGSIPDGLGFQLFKIQVLDLRFCQISGSIPFSIGNLTNLVELYLSDNALTGTIPSSLGQLSRLSVLDLSRNTLTGLIPSSFGSLGNLSSLDMSLNYLSGVIPESFGNLPNLRFLNLSGNSLSSSIPTQLGNVTSLFVLDLSSNTFTGTLPLEFRRLTSLQRLIVGRNMFSGNLSGDLFASESKLQSLVLDHNNFTGGLPDELWSLPSLSFIDASVNNFTGPLLNLDRNGNLSNVTSGVLNLSHNMFYGNLMPVLRRFISVDLSYNYLQGKVPDYARGNVSLNRNCLRNTTSQRSMQECAAFYSSKGLSFDNFGLPNGTLPPPRGGHKSNKKWIILAAVLGGVGLVILLAIIVLIAVVCCRKRRATSQRGTGVGPAPTAAAPQPTVVVMDLSNFGDSFTYQQILAATDDLNDANLIKHGHSGDLFRGVLEDGTPIVVKRFHLGSGKEDGYMVELDFFRKVSHSRLVPLLGHCLDNENGKFLIYQYMPNGDLSGSLYRISDEDDDSLQSLDWITRLKIAFGAAEVLSFLHHDCSPPVVHRDVQASSILLDDKYEVRLGSLSEVCFQEGDSHSNRFTRLLRLPQTSEQGASGVATATCAYDVYCFGKVLLELVTGKMGISASNDPSTKELLDGILPYINIYDKELVTNIVDPSLIIDEDLLEEVWAMAVVARSCLNPKPARRPLMRYVLKALENPLKVVREESGSSARLRTPSSRGSWNAALFSSWRQSSADVVTGAGPSSLKRSGTSGSQSGSKSGSNGHNGGGDHSSSNRKQSKDVFPEPLDVQDEERSKDGY</sequence>
<evidence type="ECO:0000256" key="10">
    <source>
        <dbReference type="ARBA" id="ARBA00023180"/>
    </source>
</evidence>
<proteinExistence type="predicted"/>
<dbReference type="FunFam" id="1.10.510.10:FF:000448">
    <property type="entry name" value="Putative LRR receptor-like serine/threonine-protein kinase"/>
    <property type="match status" value="1"/>
</dbReference>
<dbReference type="SMART" id="SM00369">
    <property type="entry name" value="LRR_TYP"/>
    <property type="match status" value="5"/>
</dbReference>
<keyword evidence="3" id="KW-0433">Leucine-rich repeat</keyword>
<dbReference type="InterPro" id="IPR001245">
    <property type="entry name" value="Ser-Thr/Tyr_kinase_cat_dom"/>
</dbReference>
<evidence type="ECO:0000256" key="13">
    <source>
        <dbReference type="SAM" id="SignalP"/>
    </source>
</evidence>
<evidence type="ECO:0000256" key="11">
    <source>
        <dbReference type="SAM" id="MobiDB-lite"/>
    </source>
</evidence>
<evidence type="ECO:0000256" key="12">
    <source>
        <dbReference type="SAM" id="Phobius"/>
    </source>
</evidence>
<evidence type="ECO:0000313" key="16">
    <source>
        <dbReference type="Proteomes" id="UP001229421"/>
    </source>
</evidence>
<dbReference type="Pfam" id="PF08263">
    <property type="entry name" value="LRRNT_2"/>
    <property type="match status" value="1"/>
</dbReference>
<dbReference type="InterPro" id="IPR032675">
    <property type="entry name" value="LRR_dom_sf"/>
</dbReference>
<evidence type="ECO:0000256" key="2">
    <source>
        <dbReference type="ARBA" id="ARBA00004479"/>
    </source>
</evidence>
<comment type="subcellular location">
    <subcellularLocation>
        <location evidence="1">Cell membrane</location>
        <topology evidence="1">Single-pass membrane protein</topology>
    </subcellularLocation>
    <subcellularLocation>
        <location evidence="2">Membrane</location>
        <topology evidence="2">Single-pass type I membrane protein</topology>
    </subcellularLocation>
</comment>
<feature type="chain" id="PRO_5042127259" description="Protein kinase domain-containing protein" evidence="13">
    <location>
        <begin position="30"/>
        <end position="918"/>
    </location>
</feature>
<evidence type="ECO:0000256" key="3">
    <source>
        <dbReference type="ARBA" id="ARBA00022614"/>
    </source>
</evidence>
<feature type="signal peptide" evidence="13">
    <location>
        <begin position="1"/>
        <end position="29"/>
    </location>
</feature>
<keyword evidence="7 12" id="KW-1133">Transmembrane helix</keyword>
<accession>A0AAD8LEA9</accession>
<evidence type="ECO:0000313" key="15">
    <source>
        <dbReference type="EMBL" id="KAK1439852.1"/>
    </source>
</evidence>
<dbReference type="InterPro" id="IPR000719">
    <property type="entry name" value="Prot_kinase_dom"/>
</dbReference>
<dbReference type="InterPro" id="IPR013210">
    <property type="entry name" value="LRR_N_plant-typ"/>
</dbReference>
<evidence type="ECO:0000259" key="14">
    <source>
        <dbReference type="PROSITE" id="PS50011"/>
    </source>
</evidence>
<keyword evidence="5 13" id="KW-0732">Signal</keyword>
<evidence type="ECO:0000256" key="7">
    <source>
        <dbReference type="ARBA" id="ARBA00022989"/>
    </source>
</evidence>
<dbReference type="Proteomes" id="UP001229421">
    <property type="component" value="Unassembled WGS sequence"/>
</dbReference>
<comment type="caution">
    <text evidence="15">The sequence shown here is derived from an EMBL/GenBank/DDBJ whole genome shotgun (WGS) entry which is preliminary data.</text>
</comment>
<dbReference type="InterPro" id="IPR055414">
    <property type="entry name" value="LRR_R13L4/SHOC2-like"/>
</dbReference>
<dbReference type="PANTHER" id="PTHR27000:SF775">
    <property type="entry name" value="PLANT INTRACELLULAR RAS-GROUP-RELATED LRR PROTEIN 3"/>
    <property type="match status" value="1"/>
</dbReference>
<evidence type="ECO:0000256" key="9">
    <source>
        <dbReference type="ARBA" id="ARBA00023170"/>
    </source>
</evidence>
<feature type="domain" description="Protein kinase" evidence="14">
    <location>
        <begin position="535"/>
        <end position="820"/>
    </location>
</feature>
<dbReference type="PROSITE" id="PS50011">
    <property type="entry name" value="PROTEIN_KINASE_DOM"/>
    <property type="match status" value="1"/>
</dbReference>
<dbReference type="GO" id="GO:0005886">
    <property type="term" value="C:plasma membrane"/>
    <property type="evidence" value="ECO:0007669"/>
    <property type="project" value="UniProtKB-SubCell"/>
</dbReference>
<dbReference type="Gene3D" id="3.30.200.20">
    <property type="entry name" value="Phosphorylase Kinase, domain 1"/>
    <property type="match status" value="1"/>
</dbReference>
<feature type="compositionally biased region" description="Low complexity" evidence="11">
    <location>
        <begin position="868"/>
        <end position="882"/>
    </location>
</feature>
<dbReference type="Pfam" id="PF07714">
    <property type="entry name" value="PK_Tyr_Ser-Thr"/>
    <property type="match status" value="1"/>
</dbReference>
<dbReference type="PRINTS" id="PR00019">
    <property type="entry name" value="LEURICHRPT"/>
</dbReference>
<dbReference type="GO" id="GO:0004674">
    <property type="term" value="F:protein serine/threonine kinase activity"/>
    <property type="evidence" value="ECO:0007669"/>
    <property type="project" value="UniProtKB-EC"/>
</dbReference>
<dbReference type="PANTHER" id="PTHR27000">
    <property type="entry name" value="LEUCINE-RICH REPEAT RECEPTOR-LIKE PROTEIN KINASE FAMILY PROTEIN-RELATED"/>
    <property type="match status" value="1"/>
</dbReference>
<feature type="region of interest" description="Disordered" evidence="11">
    <location>
        <begin position="857"/>
        <end position="918"/>
    </location>
</feature>
<dbReference type="InterPro" id="IPR003591">
    <property type="entry name" value="Leu-rich_rpt_typical-subtyp"/>
</dbReference>
<protein>
    <recommendedName>
        <fullName evidence="14">Protein kinase domain-containing protein</fullName>
    </recommendedName>
</protein>
<evidence type="ECO:0000256" key="5">
    <source>
        <dbReference type="ARBA" id="ARBA00022729"/>
    </source>
</evidence>
<evidence type="ECO:0000256" key="8">
    <source>
        <dbReference type="ARBA" id="ARBA00023136"/>
    </source>
</evidence>
<keyword evidence="6" id="KW-0677">Repeat</keyword>
<dbReference type="Gene3D" id="1.10.510.10">
    <property type="entry name" value="Transferase(Phosphotransferase) domain 1"/>
    <property type="match status" value="1"/>
</dbReference>
<organism evidence="15 16">
    <name type="scientific">Tagetes erecta</name>
    <name type="common">African marigold</name>
    <dbReference type="NCBI Taxonomy" id="13708"/>
    <lineage>
        <taxon>Eukaryota</taxon>
        <taxon>Viridiplantae</taxon>
        <taxon>Streptophyta</taxon>
        <taxon>Embryophyta</taxon>
        <taxon>Tracheophyta</taxon>
        <taxon>Spermatophyta</taxon>
        <taxon>Magnoliopsida</taxon>
        <taxon>eudicotyledons</taxon>
        <taxon>Gunneridae</taxon>
        <taxon>Pentapetalae</taxon>
        <taxon>asterids</taxon>
        <taxon>campanulids</taxon>
        <taxon>Asterales</taxon>
        <taxon>Asteraceae</taxon>
        <taxon>Asteroideae</taxon>
        <taxon>Heliantheae alliance</taxon>
        <taxon>Tageteae</taxon>
        <taxon>Tagetes</taxon>
    </lineage>
</organism>
<keyword evidence="8 12" id="KW-0472">Membrane</keyword>
<reference evidence="15" key="1">
    <citation type="journal article" date="2023" name="bioRxiv">
        <title>Improved chromosome-level genome assembly for marigold (Tagetes erecta).</title>
        <authorList>
            <person name="Jiang F."/>
            <person name="Yuan L."/>
            <person name="Wang S."/>
            <person name="Wang H."/>
            <person name="Xu D."/>
            <person name="Wang A."/>
            <person name="Fan W."/>
        </authorList>
    </citation>
    <scope>NUCLEOTIDE SEQUENCE</scope>
    <source>
        <strain evidence="15">WSJ</strain>
        <tissue evidence="15">Leaf</tissue>
    </source>
</reference>
<keyword evidence="16" id="KW-1185">Reference proteome</keyword>
<keyword evidence="10" id="KW-0325">Glycoprotein</keyword>
<feature type="transmembrane region" description="Helical" evidence="12">
    <location>
        <begin position="458"/>
        <end position="484"/>
    </location>
</feature>
<evidence type="ECO:0000256" key="4">
    <source>
        <dbReference type="ARBA" id="ARBA00022692"/>
    </source>
</evidence>
<dbReference type="Pfam" id="PF23598">
    <property type="entry name" value="LRR_14"/>
    <property type="match status" value="1"/>
</dbReference>
<keyword evidence="9" id="KW-0675">Receptor</keyword>
<dbReference type="SUPFAM" id="SSF52058">
    <property type="entry name" value="L domain-like"/>
    <property type="match status" value="1"/>
</dbReference>